<dbReference type="AlphaFoldDB" id="A0A430FHJ8"/>
<dbReference type="SUPFAM" id="SSF56235">
    <property type="entry name" value="N-terminal nucleophile aminohydrolases (Ntn hydrolases)"/>
    <property type="match status" value="1"/>
</dbReference>
<protein>
    <submittedName>
        <fullName evidence="3">Glutamine amidotransferase, class-II</fullName>
    </submittedName>
</protein>
<dbReference type="GO" id="GO:0016740">
    <property type="term" value="F:transferase activity"/>
    <property type="evidence" value="ECO:0007669"/>
    <property type="project" value="UniProtKB-KW"/>
</dbReference>
<feature type="domain" description="Glutamine amidotransferase type-2" evidence="2">
    <location>
        <begin position="2"/>
        <end position="264"/>
    </location>
</feature>
<organism evidence="3 4">
    <name type="scientific">Bifidobacterium goeldii</name>
    <dbReference type="NCBI Taxonomy" id="2306975"/>
    <lineage>
        <taxon>Bacteria</taxon>
        <taxon>Bacillati</taxon>
        <taxon>Actinomycetota</taxon>
        <taxon>Actinomycetes</taxon>
        <taxon>Bifidobacteriales</taxon>
        <taxon>Bifidobacteriaceae</taxon>
        <taxon>Bifidobacterium</taxon>
    </lineage>
</organism>
<proteinExistence type="predicted"/>
<evidence type="ECO:0000256" key="1">
    <source>
        <dbReference type="ARBA" id="ARBA00022962"/>
    </source>
</evidence>
<dbReference type="InterPro" id="IPR026869">
    <property type="entry name" value="EgtC-like"/>
</dbReference>
<dbReference type="InterPro" id="IPR029055">
    <property type="entry name" value="Ntn_hydrolases_N"/>
</dbReference>
<evidence type="ECO:0000313" key="4">
    <source>
        <dbReference type="Proteomes" id="UP000287533"/>
    </source>
</evidence>
<comment type="caution">
    <text evidence="3">The sequence shown here is derived from an EMBL/GenBank/DDBJ whole genome shotgun (WGS) entry which is preliminary data.</text>
</comment>
<keyword evidence="1 3" id="KW-0315">Glutamine amidotransferase</keyword>
<evidence type="ECO:0000313" key="3">
    <source>
        <dbReference type="EMBL" id="RSX52168.1"/>
    </source>
</evidence>
<dbReference type="InterPro" id="IPR017932">
    <property type="entry name" value="GATase_2_dom"/>
</dbReference>
<dbReference type="PANTHER" id="PTHR42824:SF1">
    <property type="entry name" value="GLUTAMINE AMIDOTRANSFERASE YAFJ-RELATED"/>
    <property type="match status" value="1"/>
</dbReference>
<keyword evidence="4" id="KW-1185">Reference proteome</keyword>
<dbReference type="Pfam" id="PF13230">
    <property type="entry name" value="GATase_4"/>
    <property type="match status" value="1"/>
</dbReference>
<accession>A0A430FHJ8</accession>
<dbReference type="EMBL" id="QXGL01000005">
    <property type="protein sequence ID" value="RSX52168.1"/>
    <property type="molecule type" value="Genomic_DNA"/>
</dbReference>
<name>A0A430FHJ8_9BIFI</name>
<dbReference type="Proteomes" id="UP000287533">
    <property type="component" value="Unassembled WGS sequence"/>
</dbReference>
<evidence type="ECO:0000259" key="2">
    <source>
        <dbReference type="PROSITE" id="PS51278"/>
    </source>
</evidence>
<reference evidence="3 4" key="1">
    <citation type="submission" date="2018-09" db="EMBL/GenBank/DDBJ databases">
        <title>Characterization of the phylogenetic diversity of five novel species belonging to the genus Bifidobacterium.</title>
        <authorList>
            <person name="Lugli G.A."/>
            <person name="Duranti S."/>
            <person name="Milani C."/>
        </authorList>
    </citation>
    <scope>NUCLEOTIDE SEQUENCE [LARGE SCALE GENOMIC DNA]</scope>
    <source>
        <strain evidence="3 4">2034B</strain>
    </source>
</reference>
<dbReference type="RefSeq" id="WP_277599951.1">
    <property type="nucleotide sequence ID" value="NZ_QXGL01000005.1"/>
</dbReference>
<dbReference type="Gene3D" id="3.60.20.10">
    <property type="entry name" value="Glutamine Phosphoribosylpyrophosphate, subunit 1, domain 1"/>
    <property type="match status" value="1"/>
</dbReference>
<dbReference type="PANTHER" id="PTHR42824">
    <property type="entry name" value="GLUTAMINE AMIDOTRANSFERASE"/>
    <property type="match status" value="1"/>
</dbReference>
<gene>
    <name evidence="3" type="ORF">D2E25_1579</name>
</gene>
<keyword evidence="3" id="KW-0808">Transferase</keyword>
<dbReference type="PROSITE" id="PS51278">
    <property type="entry name" value="GATASE_TYPE_2"/>
    <property type="match status" value="1"/>
</dbReference>
<sequence>MCRLLAIMSDTAITAQQALGDEQLAEFTALSDFHNDGWGAAWTGTDGRIESCSSIIEAEKDPQFEQLTHHNAATEQLIHLRWASEGMATVAENSHPFVRDGYAFMHNGNIAAPQLIDPMLDDEAHALVRGGTDSERFFAYILQCCRQTGDTEAGIIKAVEDTKKAFPHRSLNSLILHDGKVYVINVHAGAEFNVDDDPYRREHLPWQHNEQHYHELVMRRDAHTIIVASTGIQNGDYETLPEGSIFVLSREQGVPAIRTLWEGR</sequence>